<comment type="similarity">
    <text evidence="1 5">Belongs to the metallothionein superfamily. Type 15 family.</text>
</comment>
<evidence type="ECO:0000256" key="5">
    <source>
        <dbReference type="RuleBase" id="RU369052"/>
    </source>
</evidence>
<gene>
    <name evidence="7" type="ORF">K7X08_023289</name>
</gene>
<keyword evidence="2 5" id="KW-0479">Metal-binding</keyword>
<sequence>MSCNGGNCGCGSGCSCGNGGGCSMYPDLEKSTTLTIIEGVAPMKNKIMAEGSAEKATEGGHGCKCGSSCQFAVNYRETDDDCLAARMISSGIPLNEPHLHARLSRLAKIERSKLRGGKLPVSDSFYLMVHVMKARYVKELEDIVGDAKYGIFFSTKGPRSAATEIANGDFDGDMYWVSINPDSWLAFMDRLLMLRDDDVDEMHSLKGKMLHLIDIYYDALDAPKSGKKVSIPRDLKANKFPHYMEKGNAFSYHSTSILGQIYDHVDSYPDEDSCVTENSKLLCFEVEIPQTCMALWSGRNEEYKKDMTRAMNSGCELTIPSCNEVIKKYKEDPRHASEGKSLTDFAINPAENIVDVL</sequence>
<dbReference type="GO" id="GO:0046872">
    <property type="term" value="F:metal ion binding"/>
    <property type="evidence" value="ECO:0007669"/>
    <property type="project" value="UniProtKB-UniRule"/>
</dbReference>
<organism evidence="7 8">
    <name type="scientific">Anisodus acutangulus</name>
    <dbReference type="NCBI Taxonomy" id="402998"/>
    <lineage>
        <taxon>Eukaryota</taxon>
        <taxon>Viridiplantae</taxon>
        <taxon>Streptophyta</taxon>
        <taxon>Embryophyta</taxon>
        <taxon>Tracheophyta</taxon>
        <taxon>Spermatophyta</taxon>
        <taxon>Magnoliopsida</taxon>
        <taxon>eudicotyledons</taxon>
        <taxon>Gunneridae</taxon>
        <taxon>Pentapetalae</taxon>
        <taxon>asterids</taxon>
        <taxon>lamiids</taxon>
        <taxon>Solanales</taxon>
        <taxon>Solanaceae</taxon>
        <taxon>Solanoideae</taxon>
        <taxon>Hyoscyameae</taxon>
        <taxon>Anisodus</taxon>
    </lineage>
</organism>
<proteinExistence type="inferred from homology"/>
<protein>
    <recommendedName>
        <fullName evidence="4 5">Multifunctional fusion protein</fullName>
    </recommendedName>
    <domain>
        <recommendedName>
            <fullName evidence="4">RNA-dependent RNA polymerase</fullName>
            <ecNumber evidence="4">2.7.7.48</ecNumber>
        </recommendedName>
    </domain>
    <domain>
        <recommendedName>
            <fullName evidence="5">Metallothionein-like protein</fullName>
        </recommendedName>
    </domain>
</protein>
<reference evidence="8" key="1">
    <citation type="journal article" date="2023" name="Proc. Natl. Acad. Sci. U.S.A.">
        <title>Genomic and structural basis for evolution of tropane alkaloid biosynthesis.</title>
        <authorList>
            <person name="Wanga Y.-J."/>
            <person name="Taina T."/>
            <person name="Yua J.-Y."/>
            <person name="Lia J."/>
            <person name="Xua B."/>
            <person name="Chenc J."/>
            <person name="D'Auriad J.C."/>
            <person name="Huanga J.-P."/>
            <person name="Huanga S.-X."/>
        </authorList>
    </citation>
    <scope>NUCLEOTIDE SEQUENCE [LARGE SCALE GENOMIC DNA]</scope>
    <source>
        <strain evidence="8">cv. KIB-2019</strain>
    </source>
</reference>
<dbReference type="InterPro" id="IPR000347">
    <property type="entry name" value="Metalthion_15p"/>
</dbReference>
<keyword evidence="4" id="KW-0696">RNA-directed RNA polymerase</keyword>
<keyword evidence="4" id="KW-0694">RNA-binding</keyword>
<evidence type="ECO:0000256" key="1">
    <source>
        <dbReference type="ARBA" id="ARBA00005802"/>
    </source>
</evidence>
<evidence type="ECO:0000256" key="2">
    <source>
        <dbReference type="ARBA" id="ARBA00022723"/>
    </source>
</evidence>
<evidence type="ECO:0000256" key="4">
    <source>
        <dbReference type="RuleBase" id="RU363098"/>
    </source>
</evidence>
<dbReference type="EC" id="2.7.7.48" evidence="4"/>
<dbReference type="AlphaFoldDB" id="A0A9Q1LEY7"/>
<dbReference type="InterPro" id="IPR007855">
    <property type="entry name" value="RDRP"/>
</dbReference>
<keyword evidence="4" id="KW-0548">Nucleotidyltransferase</keyword>
<dbReference type="Pfam" id="PF05183">
    <property type="entry name" value="RdRP"/>
    <property type="match status" value="2"/>
</dbReference>
<evidence type="ECO:0000256" key="3">
    <source>
        <dbReference type="ARBA" id="ARBA00022851"/>
    </source>
</evidence>
<dbReference type="Pfam" id="PF01439">
    <property type="entry name" value="Metallothio_2"/>
    <property type="match status" value="1"/>
</dbReference>
<dbReference type="OrthoDB" id="6513042at2759"/>
<evidence type="ECO:0000259" key="6">
    <source>
        <dbReference type="Pfam" id="PF05183"/>
    </source>
</evidence>
<dbReference type="Proteomes" id="UP001152561">
    <property type="component" value="Unassembled WGS sequence"/>
</dbReference>
<comment type="caution">
    <text evidence="7">The sequence shown here is derived from an EMBL/GenBank/DDBJ whole genome shotgun (WGS) entry which is preliminary data.</text>
</comment>
<keyword evidence="3 5" id="KW-0480">Metal-thiolate cluster</keyword>
<evidence type="ECO:0000313" key="8">
    <source>
        <dbReference type="Proteomes" id="UP001152561"/>
    </source>
</evidence>
<keyword evidence="8" id="KW-1185">Reference proteome</keyword>
<feature type="domain" description="RDRP core" evidence="6">
    <location>
        <begin position="129"/>
        <end position="182"/>
    </location>
</feature>
<dbReference type="GO" id="GO:0030422">
    <property type="term" value="P:siRNA processing"/>
    <property type="evidence" value="ECO:0007669"/>
    <property type="project" value="TreeGrafter"/>
</dbReference>
<name>A0A9Q1LEY7_9SOLA</name>
<keyword evidence="4" id="KW-0808">Transferase</keyword>
<dbReference type="EMBL" id="JAJAGQ010000018">
    <property type="protein sequence ID" value="KAJ8535569.1"/>
    <property type="molecule type" value="Genomic_DNA"/>
</dbReference>
<evidence type="ECO:0000313" key="7">
    <source>
        <dbReference type="EMBL" id="KAJ8535569.1"/>
    </source>
</evidence>
<comment type="similarity">
    <text evidence="4">Belongs to the RdRP family.</text>
</comment>
<dbReference type="GO" id="GO:0003968">
    <property type="term" value="F:RNA-directed RNA polymerase activity"/>
    <property type="evidence" value="ECO:0007669"/>
    <property type="project" value="UniProtKB-KW"/>
</dbReference>
<comment type="function">
    <text evidence="5">Metallothioneins have a high content of cysteine residues that bind various heavy metals.</text>
</comment>
<dbReference type="GO" id="GO:0003723">
    <property type="term" value="F:RNA binding"/>
    <property type="evidence" value="ECO:0007669"/>
    <property type="project" value="UniProtKB-KW"/>
</dbReference>
<comment type="function">
    <text evidence="4">Probably involved in the RNA silencing pathway and required for the generation of small interfering RNAs (siRNAs).</text>
</comment>
<keyword evidence="4" id="KW-0943">RNA-mediated gene silencing</keyword>
<dbReference type="GO" id="GO:0031380">
    <property type="term" value="C:nuclear RNA-directed RNA polymerase complex"/>
    <property type="evidence" value="ECO:0007669"/>
    <property type="project" value="TreeGrafter"/>
</dbReference>
<accession>A0A9Q1LEY7</accession>
<dbReference type="PANTHER" id="PTHR23079">
    <property type="entry name" value="RNA-DEPENDENT RNA POLYMERASE"/>
    <property type="match status" value="1"/>
</dbReference>
<dbReference type="InterPro" id="IPR057596">
    <property type="entry name" value="RDRP_core"/>
</dbReference>
<dbReference type="PANTHER" id="PTHR23079:SF52">
    <property type="entry name" value="RNA-DEPENDENT RNA POLYMERASE"/>
    <property type="match status" value="1"/>
</dbReference>
<feature type="domain" description="RDRP core" evidence="6">
    <location>
        <begin position="187"/>
        <end position="265"/>
    </location>
</feature>
<comment type="catalytic activity">
    <reaction evidence="4">
        <text>RNA(n) + a ribonucleoside 5'-triphosphate = RNA(n+1) + diphosphate</text>
        <dbReference type="Rhea" id="RHEA:21248"/>
        <dbReference type="Rhea" id="RHEA-COMP:14527"/>
        <dbReference type="Rhea" id="RHEA-COMP:17342"/>
        <dbReference type="ChEBI" id="CHEBI:33019"/>
        <dbReference type="ChEBI" id="CHEBI:61557"/>
        <dbReference type="ChEBI" id="CHEBI:140395"/>
        <dbReference type="EC" id="2.7.7.48"/>
    </reaction>
</comment>